<keyword evidence="3" id="KW-1185">Reference proteome</keyword>
<reference evidence="2 3" key="1">
    <citation type="submission" date="2019-05" db="EMBL/GenBank/DDBJ databases">
        <title>Mikania micrantha, genome provides insights into the molecular mechanism of rapid growth.</title>
        <authorList>
            <person name="Liu B."/>
        </authorList>
    </citation>
    <scope>NUCLEOTIDE SEQUENCE [LARGE SCALE GENOMIC DNA]</scope>
    <source>
        <strain evidence="2">NLD-2019</strain>
        <tissue evidence="2">Leaf</tissue>
    </source>
</reference>
<proteinExistence type="predicted"/>
<protein>
    <submittedName>
        <fullName evidence="2">Uncharacterized protein</fullName>
    </submittedName>
</protein>
<feature type="compositionally biased region" description="Basic and acidic residues" evidence="1">
    <location>
        <begin position="38"/>
        <end position="48"/>
    </location>
</feature>
<dbReference type="AlphaFoldDB" id="A0A5N6PUT8"/>
<evidence type="ECO:0000313" key="2">
    <source>
        <dbReference type="EMBL" id="KAD7116521.1"/>
    </source>
</evidence>
<feature type="compositionally biased region" description="Basic residues" evidence="1">
    <location>
        <begin position="52"/>
        <end position="61"/>
    </location>
</feature>
<dbReference type="Proteomes" id="UP000326396">
    <property type="component" value="Linkage Group LG10"/>
</dbReference>
<accession>A0A5N6PUT8</accession>
<organism evidence="2 3">
    <name type="scientific">Mikania micrantha</name>
    <name type="common">bitter vine</name>
    <dbReference type="NCBI Taxonomy" id="192012"/>
    <lineage>
        <taxon>Eukaryota</taxon>
        <taxon>Viridiplantae</taxon>
        <taxon>Streptophyta</taxon>
        <taxon>Embryophyta</taxon>
        <taxon>Tracheophyta</taxon>
        <taxon>Spermatophyta</taxon>
        <taxon>Magnoliopsida</taxon>
        <taxon>eudicotyledons</taxon>
        <taxon>Gunneridae</taxon>
        <taxon>Pentapetalae</taxon>
        <taxon>asterids</taxon>
        <taxon>campanulids</taxon>
        <taxon>Asterales</taxon>
        <taxon>Asteraceae</taxon>
        <taxon>Asteroideae</taxon>
        <taxon>Heliantheae alliance</taxon>
        <taxon>Eupatorieae</taxon>
        <taxon>Mikania</taxon>
    </lineage>
</organism>
<evidence type="ECO:0000256" key="1">
    <source>
        <dbReference type="SAM" id="MobiDB-lite"/>
    </source>
</evidence>
<dbReference type="EMBL" id="SZYD01000002">
    <property type="protein sequence ID" value="KAD7116521.1"/>
    <property type="molecule type" value="Genomic_DNA"/>
</dbReference>
<comment type="caution">
    <text evidence="2">The sequence shown here is derived from an EMBL/GenBank/DDBJ whole genome shotgun (WGS) entry which is preliminary data.</text>
</comment>
<name>A0A5N6PUT8_9ASTR</name>
<evidence type="ECO:0000313" key="3">
    <source>
        <dbReference type="Proteomes" id="UP000326396"/>
    </source>
</evidence>
<sequence>MGVLSKECALSRKNIDVIHWMEDIGSMEKGKMVEERIMGRKNAVEKPQSRQLKPKQTRVKQSKAEGNGKQVGGKSKDKEKQVEKVKVALEKIKIRPKWYQNMVSLLQNHIGNDWATHLHYSIAAGMFPTENSNVARQQRYDRNRCRKLTQGYDATTF</sequence>
<gene>
    <name evidence="2" type="ORF">E3N88_03789</name>
</gene>
<feature type="region of interest" description="Disordered" evidence="1">
    <location>
        <begin position="38"/>
        <end position="82"/>
    </location>
</feature>